<evidence type="ECO:0000256" key="3">
    <source>
        <dbReference type="ARBA" id="ARBA00022450"/>
    </source>
</evidence>
<evidence type="ECO:0000256" key="8">
    <source>
        <dbReference type="ARBA" id="ARBA00023315"/>
    </source>
</evidence>
<feature type="domain" description="Ketosynthase family 3 (KS3)" evidence="12">
    <location>
        <begin position="1079"/>
        <end position="1507"/>
    </location>
</feature>
<evidence type="ECO:0000256" key="2">
    <source>
        <dbReference type="ARBA" id="ARBA00004792"/>
    </source>
</evidence>
<dbReference type="SUPFAM" id="SSF53474">
    <property type="entry name" value="alpha/beta-Hydrolases"/>
    <property type="match status" value="1"/>
</dbReference>
<dbReference type="PROSITE" id="PS52004">
    <property type="entry name" value="KS3_2"/>
    <property type="match status" value="2"/>
</dbReference>
<proteinExistence type="predicted"/>
<evidence type="ECO:0000256" key="4">
    <source>
        <dbReference type="ARBA" id="ARBA00022553"/>
    </source>
</evidence>
<dbReference type="Pfam" id="PF08990">
    <property type="entry name" value="Docking"/>
    <property type="match status" value="1"/>
</dbReference>
<dbReference type="PROSITE" id="PS50075">
    <property type="entry name" value="CARRIER"/>
    <property type="match status" value="2"/>
</dbReference>
<dbReference type="SMART" id="SM00825">
    <property type="entry name" value="PKS_KS"/>
    <property type="match status" value="2"/>
</dbReference>
<comment type="pathway">
    <text evidence="2">Antibiotic biosynthesis.</text>
</comment>
<dbReference type="InterPro" id="IPR016035">
    <property type="entry name" value="Acyl_Trfase/lysoPLipase"/>
</dbReference>
<feature type="region of interest" description="C-terminal hotdog fold" evidence="9">
    <location>
        <begin position="2123"/>
        <end position="2259"/>
    </location>
</feature>
<evidence type="ECO:0000256" key="5">
    <source>
        <dbReference type="ARBA" id="ARBA00022679"/>
    </source>
</evidence>
<evidence type="ECO:0000256" key="1">
    <source>
        <dbReference type="ARBA" id="ARBA00001957"/>
    </source>
</evidence>
<dbReference type="Pfam" id="PF21089">
    <property type="entry name" value="PKS_DH_N"/>
    <property type="match status" value="1"/>
</dbReference>
<evidence type="ECO:0000313" key="15">
    <source>
        <dbReference type="Proteomes" id="UP001183615"/>
    </source>
</evidence>
<dbReference type="InterPro" id="IPR020841">
    <property type="entry name" value="PKS_Beta-ketoAc_synthase_dom"/>
</dbReference>
<dbReference type="InterPro" id="IPR016036">
    <property type="entry name" value="Malonyl_transacylase_ACP-bd"/>
</dbReference>
<reference evidence="15" key="1">
    <citation type="submission" date="2023-07" db="EMBL/GenBank/DDBJ databases">
        <title>30 novel species of actinomycetes from the DSMZ collection.</title>
        <authorList>
            <person name="Nouioui I."/>
        </authorList>
    </citation>
    <scope>NUCLEOTIDE SEQUENCE [LARGE SCALE GENOMIC DNA]</scope>
    <source>
        <strain evidence="15">DSM 41886</strain>
    </source>
</reference>
<feature type="active site" description="Proton acceptor; for dehydratase activity" evidence="9">
    <location>
        <position position="2019"/>
    </location>
</feature>
<keyword evidence="5" id="KW-0808">Transferase</keyword>
<keyword evidence="4" id="KW-0597">Phosphoprotein</keyword>
<accession>A0ABU2SDT9</accession>
<dbReference type="InterPro" id="IPR020806">
    <property type="entry name" value="PKS_PP-bd"/>
</dbReference>
<protein>
    <submittedName>
        <fullName evidence="14">SDR family NAD(P)-dependent oxidoreductase</fullName>
    </submittedName>
</protein>
<dbReference type="Gene3D" id="3.40.50.720">
    <property type="entry name" value="NAD(P)-binding Rossmann-like Domain"/>
    <property type="match status" value="1"/>
</dbReference>
<dbReference type="SMART" id="SM00822">
    <property type="entry name" value="PKS_KR"/>
    <property type="match status" value="1"/>
</dbReference>
<dbReference type="Gene3D" id="3.40.50.1820">
    <property type="entry name" value="alpha/beta hydrolase"/>
    <property type="match status" value="1"/>
</dbReference>
<feature type="domain" description="PKS/mFAS DH" evidence="13">
    <location>
        <begin position="1988"/>
        <end position="2259"/>
    </location>
</feature>
<evidence type="ECO:0000256" key="7">
    <source>
        <dbReference type="ARBA" id="ARBA00023268"/>
    </source>
</evidence>
<evidence type="ECO:0000256" key="10">
    <source>
        <dbReference type="SAM" id="MobiDB-lite"/>
    </source>
</evidence>
<dbReference type="InterPro" id="IPR020802">
    <property type="entry name" value="TesA-like"/>
</dbReference>
<dbReference type="InterPro" id="IPR006162">
    <property type="entry name" value="Ppantetheine_attach_site"/>
</dbReference>
<dbReference type="Gene3D" id="1.10.1200.10">
    <property type="entry name" value="ACP-like"/>
    <property type="match status" value="2"/>
</dbReference>
<dbReference type="InterPro" id="IPR049552">
    <property type="entry name" value="PKS_DH_N"/>
</dbReference>
<dbReference type="InterPro" id="IPR057326">
    <property type="entry name" value="KR_dom"/>
</dbReference>
<dbReference type="SUPFAM" id="SSF52151">
    <property type="entry name" value="FabD/lysophospholipase-like"/>
    <property type="match status" value="2"/>
</dbReference>
<dbReference type="Gene3D" id="3.40.47.10">
    <property type="match status" value="2"/>
</dbReference>
<dbReference type="InterPro" id="IPR014031">
    <property type="entry name" value="Ketoacyl_synth_C"/>
</dbReference>
<dbReference type="PANTHER" id="PTHR43775">
    <property type="entry name" value="FATTY ACID SYNTHASE"/>
    <property type="match status" value="1"/>
</dbReference>
<organism evidence="14 15">
    <name type="scientific">Streptomyces johnsoniae</name>
    <dbReference type="NCBI Taxonomy" id="3075532"/>
    <lineage>
        <taxon>Bacteria</taxon>
        <taxon>Bacillati</taxon>
        <taxon>Actinomycetota</taxon>
        <taxon>Actinomycetes</taxon>
        <taxon>Kitasatosporales</taxon>
        <taxon>Streptomycetaceae</taxon>
        <taxon>Streptomyces</taxon>
    </lineage>
</organism>
<dbReference type="InterPro" id="IPR014043">
    <property type="entry name" value="Acyl_transferase_dom"/>
</dbReference>
<dbReference type="PROSITE" id="PS00606">
    <property type="entry name" value="KS3_1"/>
    <property type="match status" value="2"/>
</dbReference>
<keyword evidence="15" id="KW-1185">Reference proteome</keyword>
<evidence type="ECO:0000256" key="6">
    <source>
        <dbReference type="ARBA" id="ARBA00023194"/>
    </source>
</evidence>
<dbReference type="InterPro" id="IPR009081">
    <property type="entry name" value="PP-bd_ACP"/>
</dbReference>
<dbReference type="SMART" id="SM00827">
    <property type="entry name" value="PKS_AT"/>
    <property type="match status" value="2"/>
</dbReference>
<dbReference type="Gene3D" id="3.30.70.3290">
    <property type="match status" value="2"/>
</dbReference>
<name>A0ABU2SDT9_9ACTN</name>
<evidence type="ECO:0000259" key="12">
    <source>
        <dbReference type="PROSITE" id="PS52004"/>
    </source>
</evidence>
<dbReference type="SUPFAM" id="SSF47336">
    <property type="entry name" value="ACP-like"/>
    <property type="match status" value="2"/>
</dbReference>
<dbReference type="InterPro" id="IPR020807">
    <property type="entry name" value="PKS_DH"/>
</dbReference>
<dbReference type="PROSITE" id="PS52019">
    <property type="entry name" value="PKS_MFAS_DH"/>
    <property type="match status" value="1"/>
</dbReference>
<dbReference type="PROSITE" id="PS00012">
    <property type="entry name" value="PHOSPHOPANTETHEINE"/>
    <property type="match status" value="1"/>
</dbReference>
<dbReference type="SUPFAM" id="SSF51735">
    <property type="entry name" value="NAD(P)-binding Rossmann-fold domains"/>
    <property type="match status" value="2"/>
</dbReference>
<dbReference type="CDD" id="cd00833">
    <property type="entry name" value="PKS"/>
    <property type="match status" value="2"/>
</dbReference>
<dbReference type="SUPFAM" id="SSF53901">
    <property type="entry name" value="Thiolase-like"/>
    <property type="match status" value="2"/>
</dbReference>
<dbReference type="InterPro" id="IPR036736">
    <property type="entry name" value="ACP-like_sf"/>
</dbReference>
<dbReference type="Pfam" id="PF00109">
    <property type="entry name" value="ketoacyl-synt"/>
    <property type="match status" value="2"/>
</dbReference>
<dbReference type="Proteomes" id="UP001183615">
    <property type="component" value="Unassembled WGS sequence"/>
</dbReference>
<dbReference type="InterPro" id="IPR016039">
    <property type="entry name" value="Thiolase-like"/>
</dbReference>
<feature type="region of interest" description="Disordered" evidence="10">
    <location>
        <begin position="70"/>
        <end position="100"/>
    </location>
</feature>
<evidence type="ECO:0000256" key="9">
    <source>
        <dbReference type="PROSITE-ProRule" id="PRU01363"/>
    </source>
</evidence>
<evidence type="ECO:0000313" key="14">
    <source>
        <dbReference type="EMBL" id="MDT0447147.1"/>
    </source>
</evidence>
<dbReference type="InterPro" id="IPR018201">
    <property type="entry name" value="Ketoacyl_synth_AS"/>
</dbReference>
<dbReference type="Pfam" id="PF14765">
    <property type="entry name" value="PS-DH"/>
    <property type="match status" value="1"/>
</dbReference>
<dbReference type="SMART" id="SM01294">
    <property type="entry name" value="PKS_PP_betabranch"/>
    <property type="match status" value="2"/>
</dbReference>
<dbReference type="Pfam" id="PF02801">
    <property type="entry name" value="Ketoacyl-synt_C"/>
    <property type="match status" value="2"/>
</dbReference>
<dbReference type="Pfam" id="PF08659">
    <property type="entry name" value="KR"/>
    <property type="match status" value="1"/>
</dbReference>
<dbReference type="EMBL" id="JAVREV010000027">
    <property type="protein sequence ID" value="MDT0447147.1"/>
    <property type="molecule type" value="Genomic_DNA"/>
</dbReference>
<dbReference type="InterPro" id="IPR014030">
    <property type="entry name" value="Ketoacyl_synth_N"/>
</dbReference>
<dbReference type="SMART" id="SM00823">
    <property type="entry name" value="PKS_PP"/>
    <property type="match status" value="2"/>
</dbReference>
<feature type="region of interest" description="Disordered" evidence="10">
    <location>
        <begin position="1505"/>
        <end position="1533"/>
    </location>
</feature>
<feature type="region of interest" description="N-terminal hotdog fold" evidence="9">
    <location>
        <begin position="1988"/>
        <end position="2109"/>
    </location>
</feature>
<dbReference type="Pfam" id="PF00550">
    <property type="entry name" value="PP-binding"/>
    <property type="match status" value="2"/>
</dbReference>
<comment type="cofactor">
    <cofactor evidence="1">
        <name>pantetheine 4'-phosphate</name>
        <dbReference type="ChEBI" id="CHEBI:47942"/>
    </cofactor>
</comment>
<dbReference type="InterPro" id="IPR049900">
    <property type="entry name" value="PKS_mFAS_DH"/>
</dbReference>
<dbReference type="InterPro" id="IPR013968">
    <property type="entry name" value="PKS_KR"/>
</dbReference>
<feature type="domain" description="Ketosynthase family 3 (KS3)" evidence="12">
    <location>
        <begin position="34"/>
        <end position="466"/>
    </location>
</feature>
<feature type="domain" description="Carrier" evidence="11">
    <location>
        <begin position="981"/>
        <end position="1056"/>
    </location>
</feature>
<evidence type="ECO:0000259" key="13">
    <source>
        <dbReference type="PROSITE" id="PS52019"/>
    </source>
</evidence>
<dbReference type="Pfam" id="PF00698">
    <property type="entry name" value="Acyl_transf_1"/>
    <property type="match status" value="2"/>
</dbReference>
<dbReference type="SMART" id="SM00824">
    <property type="entry name" value="PKS_TE"/>
    <property type="match status" value="1"/>
</dbReference>
<feature type="active site" description="Proton donor; for dehydratase activity" evidence="9">
    <location>
        <position position="2184"/>
    </location>
</feature>
<keyword evidence="7" id="KW-0511">Multifunctional enzyme</keyword>
<dbReference type="Pfam" id="PF00975">
    <property type="entry name" value="Thioesterase"/>
    <property type="match status" value="1"/>
</dbReference>
<dbReference type="CDD" id="cd08956">
    <property type="entry name" value="KR_3_FAS_SDR_x"/>
    <property type="match status" value="1"/>
</dbReference>
<dbReference type="InterPro" id="IPR032821">
    <property type="entry name" value="PKS_assoc"/>
</dbReference>
<dbReference type="InterPro" id="IPR042104">
    <property type="entry name" value="PKS_dehydratase_sf"/>
</dbReference>
<dbReference type="Gene3D" id="3.40.366.10">
    <property type="entry name" value="Malonyl-Coenzyme A Acyl Carrier Protein, domain 2"/>
    <property type="match status" value="2"/>
</dbReference>
<dbReference type="PANTHER" id="PTHR43775:SF51">
    <property type="entry name" value="INACTIVE PHENOLPHTHIOCEROL SYNTHESIS POLYKETIDE SYNTHASE TYPE I PKS1-RELATED"/>
    <property type="match status" value="1"/>
</dbReference>
<evidence type="ECO:0000259" key="11">
    <source>
        <dbReference type="PROSITE" id="PS50075"/>
    </source>
</evidence>
<dbReference type="InterPro" id="IPR029058">
    <property type="entry name" value="AB_hydrolase_fold"/>
</dbReference>
<dbReference type="SUPFAM" id="SSF55048">
    <property type="entry name" value="Probable ACP-binding domain of malonyl-CoA ACP transacylase"/>
    <property type="match status" value="2"/>
</dbReference>
<dbReference type="SMART" id="SM00826">
    <property type="entry name" value="PKS_DH"/>
    <property type="match status" value="1"/>
</dbReference>
<keyword evidence="6" id="KW-0045">Antibiotic biosynthesis</keyword>
<dbReference type="InterPro" id="IPR050091">
    <property type="entry name" value="PKS_NRPS_Biosynth_Enz"/>
</dbReference>
<dbReference type="Gene3D" id="3.10.129.110">
    <property type="entry name" value="Polyketide synthase dehydratase"/>
    <property type="match status" value="1"/>
</dbReference>
<feature type="domain" description="Carrier" evidence="11">
    <location>
        <begin position="2753"/>
        <end position="2828"/>
    </location>
</feature>
<dbReference type="Pfam" id="PF16197">
    <property type="entry name" value="KAsynt_C_assoc"/>
    <property type="match status" value="2"/>
</dbReference>
<dbReference type="InterPro" id="IPR001227">
    <property type="entry name" value="Ac_transferase_dom_sf"/>
</dbReference>
<gene>
    <name evidence="14" type="ORF">RM779_31815</name>
</gene>
<keyword evidence="3" id="KW-0596">Phosphopantetheine</keyword>
<dbReference type="InterPro" id="IPR036291">
    <property type="entry name" value="NAD(P)-bd_dom_sf"/>
</dbReference>
<comment type="caution">
    <text evidence="14">The sequence shown here is derived from an EMBL/GenBank/DDBJ whole genome shotgun (WGS) entry which is preliminary data.</text>
</comment>
<keyword evidence="8" id="KW-0012">Acyltransferase</keyword>
<dbReference type="InterPro" id="IPR001031">
    <property type="entry name" value="Thioesterase"/>
</dbReference>
<sequence length="3115" mass="319979">MTGTEANVVAALRASVKETEKLRRQNRELAEAAREPIAIVAMSCRFPGGVESPEDLWRLLESGEDALSPFPDDRGWDLAAPADGEPADGEPSGGAARSGGFLRDAGAFDPGFFGISPREALAMDPQQRLLLETSWEAFERAGIMPDALRGSSTGVFMGTNGQDYAALFPGAAGGAEGFLITGTAASVVSGRLAYTYGLQGPAVTVDTACSASLVTLHLAVQALRGGECSMALAGGATVMATPTAFVEFSRQRGLAADGRCKAFAEAADGTGWGEGVGVLLLERLSDARRNGHPVLAVVRGSAVNQDGASNGLTAPSGPAQQRVIRAALDSAGLAPADVDAVEAHGTGTTLGDPIEAQALLATYGRDRDAERPLWIGSVKSNIGHTQAAAGVAGVIKMVQALRNGVLPRTLHVDRPTPAVDWSSGAVRVLTEPVPWTGPGGPGGRPRRAGVSSFGVSGTNAHVLLEQAQDAEPEPEPELEPESEFGTVVEQDGPARPLVFPLSARSAAALRGQAERLGAHLRERPGARLADIAHSLAGTRTPMEHRAALVADGRDGLLAACAALAAGDPAPGAWTGRARRGRLAFLYTGQGSQRPGMGAALAGAFPAYAEALDEVAAHIDPLLGRSLRDLLAAEPGTPQAEALHGTDLAQPALFALEIALSRLLATWGIRPDAVLGHSVGELAAAHVAGLLTLPDACALVVARGRLMAAAPGGGAMAAIEASEPEIEPFLSGNADLVSLAAVNGPSAVVISGDADEVARIAAAWRDKGRRTKDLKVSHAFHSPHLAGVLDDFRAVADGVTYHRPTVPVVSNVTGALADFAEIGTPDYWVRHMRGTVRFADGVAALLGHGVSACLEVGPDGVLTGMGQGCVPADADTRFLPTLRADGDPVTDVTTAVARLHTVGRQPDWEAFHAGLAPRRVDLPTYAFARERYWLDAGPVAAGSTTTAATAPAPVAPVASAAQAGDEAPGDPWGGLVPEERQAAALDLIRRHVAAVLGHADAGAVEPDVAFSDMGFTSLTAVELRNSLVAATGVDLPASLVFDHPTARAAAAHLAAEAAGTSGAARAARLRAVAASRSTADEPIAIVGMGCRYPGGVRSPEDLWQLLAAGGDGITPFPDDRGWDLDGIYHPDPDHPGTTNGREGGFIDGADLFDAAFFGINPREALAMDPQQRQLLEVAWEALERAGIDPSALRGSDAGVFVGAATQDYGSDTAELPDGVENYLMTGNTGSVISGRLSYTFGLEGPSLTVDTACSSSLTALHLAARALREGECSLALAGGVMVMPSPTPFVALAKQRGLAEDGRCKPFDAAADGTGFSEGVGMLVVERLGDARRNGHQVLAVVRGSAVNSDGASNGLTAPNGPSQERVIAAALADAGLAPADVDAVEAHGTGTRLGDPIEAQAVIATYGQDRDAERPLWLGSIKSNIGHSQAAAGVAGIIKMVEAMRHGTLPATLHLKEPTPHVDWSRGAVALLAEATPWPGGPGGRPRRAGVSSFGVSGTNAHVLLEEPAPEDRPAGPGTESGGEGEEAAGPGPFVALPVSARTGTALRARAAGLARHLTRERTGRPVDVAHSLATGRAALTRRAAVLGRDRAGLAEALTALAEDRPHPSVVTGQAAADAARPVFVFPGQGSQWTNMAMELLDGAPAFADRLAECQQALDPYIDWSLTAAIRGEPDAPSMERLDVVQPALFAVMVSLDALWRAHGVRPAAVLGHSQGEIAAACSAGALTLQEAARLAALRSRAYQRLAGTGAMGSVLMPHEQVESHLERWAGRVSVAAVNSPGSTVVSGDPAAVEGLLAELGDAGVKVRRIAAATAAGHSPHIEALRFEIDTAFDGIEPRPSDVAFCSSVTGDLTGTEALDAAYWFANLRRTVRFDRAARTLMAAGHRAFIELSPHPVLTLSLQETAASLGRDIVALGSLRRDEGGTERFLTSLAEAHVHGVGVDLAAAAPGGRRVALPTQPWEGSRYWLAPGRGAGDLAAAGAEGEPHPLLGAHVALPDGGLVLTGRLAVTDVPWLADHAVAGTVLVPGAGLLELALRAGAATGAARVAELTLHTPLVLPERGGVQLRLVVDPPGPGGRRALGIHTRQADDEPWLRHADGLLAPATGDAPADGVFAAWPPEGAEAVGLDGAYERLAEAGYDYGPAFQGLAAVWRRGEDTFAEVRLAERERAEAERYGLHPAALDAALHAAAAGRADTAVRLPFSWAGVDLHATGAATLRVHLTASGGDAMAVRIADGAGRPVLTADALVTRPVDVDAVKRAGERTDAARTWLYETAWTPLAATAPPAPAPGRWAALGGIAAAEGLQAVGVPVDAYHDLAELAAAVAAGTPAPELVLALADGPAPAGPGETSEDLARRTHEAARRTLALVRDWLTAPGLAAARLTLLTRGADADPAAGALWGLVRSAQSENPGRLTLLDAAGTDEEVPWRDVAAALAVADEEQLSIRSGAVHVPRLAPAPGAADASPEALPGTALITGGTGTLGRLVARHLVTRHGTTHLLLASRSGERADGAAEFAAEMEKLGAAVTTVACDVADRDALARLLADVPAEHPLTTVVHAAGALDDGLAVSLTDEQLARVLRPKADAAAHLDELTAGLDLKAFVLFSSASGTFGGLGQANYAAANAFLDALAARRRAAGRAAVSLAWGTWAPASTMTALTETDLRRMARGGIVPLTAEQGLALLDTALAMQDRPALVPVRLDLDALGAQAEAAGVPVPGLFRGLVRPAVRRAAQHAADPGAGQRLAALPDGERLAALLEVVREQTATVLGHGAADAVDAEAGFGELGFDSLTAVELRNRLGTATGLTLPPTLVFDHPTPADLARRLHTELGEAAAAPAATPGAANGGPAGGGSLLPLFADAVERGEIREFVGAMNALSRFRPAFDDAPGDAAGVRLAGGDEGPLLLCLPPVIGVSGPHQYARFAAALRGRRTVVALPHPGFRTGEPVAATARALARAHAATALRIAAGTPFVVVGYSSGGFVAHAVAEELQAAGTAPAGVVLLDSYPPDETQLLERLIPAVVRGIQDRKDRMLGGEDDAWLTAMGRYMGFDWTPSPVAAPTLLVRSGEPLPGLPENEPWQATWKHPHDAVDVPGDHFTMMEEHAAAAAAAVEEWLAR</sequence>
<dbReference type="InterPro" id="IPR015083">
    <property type="entry name" value="NorB/c/GfsB-D-like_docking"/>
</dbReference>
<dbReference type="InterPro" id="IPR049551">
    <property type="entry name" value="PKS_DH_C"/>
</dbReference>